<reference evidence="1 2" key="1">
    <citation type="journal article" date="2019" name="Int. J. Syst. Evol. Microbiol.">
        <title>The Global Catalogue of Microorganisms (GCM) 10K type strain sequencing project: providing services to taxonomists for standard genome sequencing and annotation.</title>
        <authorList>
            <consortium name="The Broad Institute Genomics Platform"/>
            <consortium name="The Broad Institute Genome Sequencing Center for Infectious Disease"/>
            <person name="Wu L."/>
            <person name="Ma J."/>
        </authorList>
    </citation>
    <scope>NUCLEOTIDE SEQUENCE [LARGE SCALE GENOMIC DNA]</scope>
    <source>
        <strain evidence="1 2">JCM 14718</strain>
    </source>
</reference>
<gene>
    <name evidence="1" type="ORF">GCM10009765_71890</name>
</gene>
<evidence type="ECO:0000313" key="1">
    <source>
        <dbReference type="EMBL" id="GAA1712417.1"/>
    </source>
</evidence>
<comment type="caution">
    <text evidence="1">The sequence shown here is derived from an EMBL/GenBank/DDBJ whole genome shotgun (WGS) entry which is preliminary data.</text>
</comment>
<organism evidence="1 2">
    <name type="scientific">Fodinicola feengrottensis</name>
    <dbReference type="NCBI Taxonomy" id="435914"/>
    <lineage>
        <taxon>Bacteria</taxon>
        <taxon>Bacillati</taxon>
        <taxon>Actinomycetota</taxon>
        <taxon>Actinomycetes</taxon>
        <taxon>Mycobacteriales</taxon>
        <taxon>Fodinicola</taxon>
    </lineage>
</organism>
<proteinExistence type="predicted"/>
<accession>A0ABN2IVT0</accession>
<name>A0ABN2IVT0_9ACTN</name>
<dbReference type="Proteomes" id="UP001500618">
    <property type="component" value="Unassembled WGS sequence"/>
</dbReference>
<evidence type="ECO:0008006" key="3">
    <source>
        <dbReference type="Google" id="ProtNLM"/>
    </source>
</evidence>
<dbReference type="InterPro" id="IPR058154">
    <property type="entry name" value="Bxb1_TTP-like"/>
</dbReference>
<sequence>MSNGTAANVKVGPGTLYFAPLASTEPTDLTTAWDVAWVQMGYTDAGHSFNDNPKFDAIEVAEEVTPIRYEESTREMSVDFDLAEMTAQNVSKAFNGGTITINNRLIGSATIVASTGVFTTTAPHLLVVGNPVVLGAITTTTGVTAGTTYYVRTVPSGTAFTLSTTLGGSALSLTSDGSTVSVTEVGDTVSFEPPVAGVAATRVMIGWEAADHKERWIFRKCLQTGKVKVARQKSPNKATIPMSFMLEVVDGALPFKAIFGS</sequence>
<protein>
    <recommendedName>
        <fullName evidence="3">Major tail protein</fullName>
    </recommendedName>
</protein>
<dbReference type="EMBL" id="BAAANY010000038">
    <property type="protein sequence ID" value="GAA1712417.1"/>
    <property type="molecule type" value="Genomic_DNA"/>
</dbReference>
<dbReference type="RefSeq" id="WP_344314584.1">
    <property type="nucleotide sequence ID" value="NZ_BAAANY010000038.1"/>
</dbReference>
<keyword evidence="2" id="KW-1185">Reference proteome</keyword>
<evidence type="ECO:0000313" key="2">
    <source>
        <dbReference type="Proteomes" id="UP001500618"/>
    </source>
</evidence>
<dbReference type="Pfam" id="PF25681">
    <property type="entry name" value="Phage_TTP_17"/>
    <property type="match status" value="1"/>
</dbReference>